<dbReference type="PANTHER" id="PTHR35089">
    <property type="entry name" value="CHAPERONE PROTEIN SKP"/>
    <property type="match status" value="1"/>
</dbReference>
<evidence type="ECO:0000256" key="2">
    <source>
        <dbReference type="ARBA" id="ARBA00022729"/>
    </source>
</evidence>
<keyword evidence="5" id="KW-0472">Membrane</keyword>
<evidence type="ECO:0000256" key="5">
    <source>
        <dbReference type="SAM" id="Phobius"/>
    </source>
</evidence>
<dbReference type="Pfam" id="PF03938">
    <property type="entry name" value="OmpH"/>
    <property type="match status" value="1"/>
</dbReference>
<dbReference type="GO" id="GO:0051082">
    <property type="term" value="F:unfolded protein binding"/>
    <property type="evidence" value="ECO:0007669"/>
    <property type="project" value="InterPro"/>
</dbReference>
<keyword evidence="5" id="KW-1133">Transmembrane helix</keyword>
<keyword evidence="2" id="KW-0732">Signal</keyword>
<dbReference type="InterPro" id="IPR005632">
    <property type="entry name" value="Chaperone_Skp"/>
</dbReference>
<comment type="caution">
    <text evidence="6">The sequence shown here is derived from an EMBL/GenBank/DDBJ whole genome shotgun (WGS) entry which is preliminary data.</text>
</comment>
<evidence type="ECO:0000313" key="7">
    <source>
        <dbReference type="Proteomes" id="UP000253816"/>
    </source>
</evidence>
<accession>A0A369KAC7</accession>
<dbReference type="SUPFAM" id="SSF111384">
    <property type="entry name" value="OmpH-like"/>
    <property type="match status" value="1"/>
</dbReference>
<evidence type="ECO:0000313" key="6">
    <source>
        <dbReference type="EMBL" id="RDB31549.1"/>
    </source>
</evidence>
<feature type="region of interest" description="Disordered" evidence="4">
    <location>
        <begin position="213"/>
        <end position="232"/>
    </location>
</feature>
<sequence>MEFLKKFILVAISVTVCSLGAYLYLSSSPGSGCPLRRLLGMAPKKEKCISRERGHVSSSSSCPIGVLNFESCVTGSKHGQRGTGLLESANQKMREELRELDERIQSLQDQLQDENIKESMTEEARTAIQREWMGLRRTRDERAANGSNQIYRLQMELVQKLGEMISNASESVCKRYGLKLLISSGATHYHDESLNMTDEVISALNEIEDFILSDPSAGQEMESGDLEDREAG</sequence>
<dbReference type="PANTHER" id="PTHR35089:SF1">
    <property type="entry name" value="CHAPERONE PROTEIN SKP"/>
    <property type="match status" value="1"/>
</dbReference>
<dbReference type="EMBL" id="QQBG01000012">
    <property type="protein sequence ID" value="RDB31549.1"/>
    <property type="molecule type" value="Genomic_DNA"/>
</dbReference>
<keyword evidence="7" id="KW-1185">Reference proteome</keyword>
<dbReference type="RefSeq" id="WP_114544304.1">
    <property type="nucleotide sequence ID" value="NZ_QQBG01000012.1"/>
</dbReference>
<dbReference type="Proteomes" id="UP000253816">
    <property type="component" value="Unassembled WGS sequence"/>
</dbReference>
<gene>
    <name evidence="6" type="ORF">HAT2_00352</name>
</gene>
<evidence type="ECO:0000256" key="1">
    <source>
        <dbReference type="ARBA" id="ARBA00009091"/>
    </source>
</evidence>
<comment type="similarity">
    <text evidence="1">Belongs to the Skp family.</text>
</comment>
<keyword evidence="5" id="KW-0812">Transmembrane</keyword>
<dbReference type="AlphaFoldDB" id="A0A369KAC7"/>
<feature type="coiled-coil region" evidence="3">
    <location>
        <begin position="83"/>
        <end position="117"/>
    </location>
</feature>
<proteinExistence type="inferred from homology"/>
<keyword evidence="3" id="KW-0175">Coiled coil</keyword>
<dbReference type="SMART" id="SM00935">
    <property type="entry name" value="OmpH"/>
    <property type="match status" value="1"/>
</dbReference>
<dbReference type="OrthoDB" id="9827433at2"/>
<organism evidence="6 7">
    <name type="scientific">Candidatus Similichlamydia laticola</name>
    <dbReference type="NCBI Taxonomy" id="2170265"/>
    <lineage>
        <taxon>Bacteria</taxon>
        <taxon>Pseudomonadati</taxon>
        <taxon>Chlamydiota</taxon>
        <taxon>Chlamydiia</taxon>
        <taxon>Parachlamydiales</taxon>
        <taxon>Candidatus Parilichlamydiaceae</taxon>
        <taxon>Candidatus Similichlamydia</taxon>
    </lineage>
</organism>
<dbReference type="Gene3D" id="3.30.910.20">
    <property type="entry name" value="Skp domain"/>
    <property type="match status" value="1"/>
</dbReference>
<evidence type="ECO:0008006" key="8">
    <source>
        <dbReference type="Google" id="ProtNLM"/>
    </source>
</evidence>
<feature type="transmembrane region" description="Helical" evidence="5">
    <location>
        <begin position="7"/>
        <end position="25"/>
    </location>
</feature>
<protein>
    <recommendedName>
        <fullName evidence="8">Outer membrane protein H</fullName>
    </recommendedName>
</protein>
<evidence type="ECO:0000256" key="4">
    <source>
        <dbReference type="SAM" id="MobiDB-lite"/>
    </source>
</evidence>
<name>A0A369KAC7_9BACT</name>
<dbReference type="GO" id="GO:0005829">
    <property type="term" value="C:cytosol"/>
    <property type="evidence" value="ECO:0007669"/>
    <property type="project" value="TreeGrafter"/>
</dbReference>
<feature type="compositionally biased region" description="Acidic residues" evidence="4">
    <location>
        <begin position="222"/>
        <end position="232"/>
    </location>
</feature>
<dbReference type="GO" id="GO:0050821">
    <property type="term" value="P:protein stabilization"/>
    <property type="evidence" value="ECO:0007669"/>
    <property type="project" value="TreeGrafter"/>
</dbReference>
<reference evidence="6 7" key="1">
    <citation type="submission" date="2018-07" db="EMBL/GenBank/DDBJ databases">
        <title>Comparative genomics of the Candidatus Parilichlamydiaceae reveals evidence of convergent evolution and genome reduction in the phylum Chlamydiae.</title>
        <authorList>
            <person name="Taylor-Brown A."/>
            <person name="Polkinghorne A."/>
        </authorList>
    </citation>
    <scope>NUCLEOTIDE SEQUENCE [LARGE SCALE GENOMIC DNA]</scope>
    <source>
        <strain evidence="6 7">Hat2</strain>
    </source>
</reference>
<dbReference type="InterPro" id="IPR024930">
    <property type="entry name" value="Skp_dom_sf"/>
</dbReference>
<evidence type="ECO:0000256" key="3">
    <source>
        <dbReference type="SAM" id="Coils"/>
    </source>
</evidence>